<feature type="compositionally biased region" description="Basic and acidic residues" evidence="1">
    <location>
        <begin position="1"/>
        <end position="12"/>
    </location>
</feature>
<name>A0ABR2CT96_9ROSI</name>
<evidence type="ECO:0000256" key="1">
    <source>
        <dbReference type="SAM" id="MobiDB-lite"/>
    </source>
</evidence>
<proteinExistence type="predicted"/>
<reference evidence="2 3" key="1">
    <citation type="journal article" date="2024" name="G3 (Bethesda)">
        <title>Genome assembly of Hibiscus sabdariffa L. provides insights into metabolisms of medicinal natural products.</title>
        <authorList>
            <person name="Kim T."/>
        </authorList>
    </citation>
    <scope>NUCLEOTIDE SEQUENCE [LARGE SCALE GENOMIC DNA]</scope>
    <source>
        <strain evidence="2">TK-2024</strain>
        <tissue evidence="2">Old leaves</tissue>
    </source>
</reference>
<keyword evidence="3" id="KW-1185">Reference proteome</keyword>
<gene>
    <name evidence="2" type="ORF">V6N12_073723</name>
</gene>
<comment type="caution">
    <text evidence="2">The sequence shown here is derived from an EMBL/GenBank/DDBJ whole genome shotgun (WGS) entry which is preliminary data.</text>
</comment>
<evidence type="ECO:0000313" key="3">
    <source>
        <dbReference type="Proteomes" id="UP001472677"/>
    </source>
</evidence>
<accession>A0ABR2CT96</accession>
<organism evidence="2 3">
    <name type="scientific">Hibiscus sabdariffa</name>
    <name type="common">roselle</name>
    <dbReference type="NCBI Taxonomy" id="183260"/>
    <lineage>
        <taxon>Eukaryota</taxon>
        <taxon>Viridiplantae</taxon>
        <taxon>Streptophyta</taxon>
        <taxon>Embryophyta</taxon>
        <taxon>Tracheophyta</taxon>
        <taxon>Spermatophyta</taxon>
        <taxon>Magnoliopsida</taxon>
        <taxon>eudicotyledons</taxon>
        <taxon>Gunneridae</taxon>
        <taxon>Pentapetalae</taxon>
        <taxon>rosids</taxon>
        <taxon>malvids</taxon>
        <taxon>Malvales</taxon>
        <taxon>Malvaceae</taxon>
        <taxon>Malvoideae</taxon>
        <taxon>Hibiscus</taxon>
    </lineage>
</organism>
<sequence length="68" mass="7707">MVERDHKGEDVAVKNGDVMEDESMGINGSLHVQPSQEIKSELKGEGVRGNVYENKQTNYWSSDPYYQC</sequence>
<feature type="region of interest" description="Disordered" evidence="1">
    <location>
        <begin position="1"/>
        <end position="36"/>
    </location>
</feature>
<evidence type="ECO:0000313" key="2">
    <source>
        <dbReference type="EMBL" id="KAK8523012.1"/>
    </source>
</evidence>
<dbReference type="Proteomes" id="UP001472677">
    <property type="component" value="Unassembled WGS sequence"/>
</dbReference>
<dbReference type="EMBL" id="JBBPBM010000044">
    <property type="protein sequence ID" value="KAK8523012.1"/>
    <property type="molecule type" value="Genomic_DNA"/>
</dbReference>
<protein>
    <submittedName>
        <fullName evidence="2">Uncharacterized protein</fullName>
    </submittedName>
</protein>